<protein>
    <submittedName>
        <fullName evidence="2">Uncharacterized protein</fullName>
    </submittedName>
</protein>
<feature type="compositionally biased region" description="Low complexity" evidence="1">
    <location>
        <begin position="81"/>
        <end position="93"/>
    </location>
</feature>
<accession>A0A1B1DXW1</accession>
<name>A0A1B1DXW1_9APIC</name>
<feature type="compositionally biased region" description="Polar residues" evidence="1">
    <location>
        <begin position="206"/>
        <end position="218"/>
    </location>
</feature>
<dbReference type="AlphaFoldDB" id="A0A1B1DXW1"/>
<feature type="compositionally biased region" description="Acidic residues" evidence="1">
    <location>
        <begin position="69"/>
        <end position="78"/>
    </location>
</feature>
<evidence type="ECO:0000256" key="1">
    <source>
        <dbReference type="SAM" id="MobiDB-lite"/>
    </source>
</evidence>
<evidence type="ECO:0000313" key="3">
    <source>
        <dbReference type="Proteomes" id="UP000092716"/>
    </source>
</evidence>
<dbReference type="OrthoDB" id="387064at2759"/>
<dbReference type="EMBL" id="CP016246">
    <property type="protein sequence ID" value="ANQ07651.1"/>
    <property type="molecule type" value="Genomic_DNA"/>
</dbReference>
<dbReference type="VEuPathDB" id="PlasmoDB:PCOAH_00019750"/>
<sequence>MAVQCTEVADDRPSKKKSKFLNPFANLRLGLRKRRSSSTRNSSFSESFDSSHEDLEEDDTYDSIKLCDSDFDIDDSGMEDNSTSKSNVSSPSTEDPPDNPYKIGSTLQTTLPPLGEGQFSTRDEEDNNVNISAESPTDDNSDSPLLRGSIKNIDPSVILPSSPPKDDSPVLLRRRDNTRRSQSKKDTLKRWSAKFLRGVSPFRKISSGTSNNHGSHQNGYEGASADADVEEGPSHEEDSPNEETKMKDWQKYKAGGIFDMTEEDLKRFITCPRKKQSLETRFDVRLSLDDENEEADKGEGEHGEEETEEESEDSVKRIYLSCLNDLTRDVKTGVVGNRENEGNTVEEASNDMHIIGGDCDSEKKSELMRLNTLFRLYEQKKEEIKQKRLHRKRSAHKFNNDRESHCDIPNKDTYTNMKDMVMGVNNITDNVSLASLPIEFIDE</sequence>
<reference evidence="3" key="1">
    <citation type="submission" date="2016-06" db="EMBL/GenBank/DDBJ databases">
        <title>First high quality genome sequence of Plasmodium coatneyi using continuous long reads from single molecule, real-time sequencing.</title>
        <authorList>
            <person name="Chien J.-T."/>
            <person name="Pakala S.B."/>
            <person name="Geraldo J.A."/>
            <person name="Lapp S.A."/>
            <person name="Barnwell J.W."/>
            <person name="Kissinger J.C."/>
            <person name="Galinski M.R."/>
            <person name="Humphrey J.C."/>
        </authorList>
    </citation>
    <scope>NUCLEOTIDE SEQUENCE [LARGE SCALE GENOMIC DNA]</scope>
    <source>
        <strain evidence="3">Hackeri</strain>
    </source>
</reference>
<dbReference type="RefSeq" id="XP_019914346.1">
    <property type="nucleotide sequence ID" value="XM_020058784.1"/>
</dbReference>
<keyword evidence="3" id="KW-1185">Reference proteome</keyword>
<feature type="region of interest" description="Disordered" evidence="1">
    <location>
        <begin position="287"/>
        <end position="314"/>
    </location>
</feature>
<feature type="compositionally biased region" description="Low complexity" evidence="1">
    <location>
        <begin position="38"/>
        <end position="48"/>
    </location>
</feature>
<dbReference type="Proteomes" id="UP000092716">
    <property type="component" value="Chromosome 8"/>
</dbReference>
<organism evidence="2 3">
    <name type="scientific">Plasmodium coatneyi</name>
    <dbReference type="NCBI Taxonomy" id="208452"/>
    <lineage>
        <taxon>Eukaryota</taxon>
        <taxon>Sar</taxon>
        <taxon>Alveolata</taxon>
        <taxon>Apicomplexa</taxon>
        <taxon>Aconoidasida</taxon>
        <taxon>Haemosporida</taxon>
        <taxon>Plasmodiidae</taxon>
        <taxon>Plasmodium</taxon>
    </lineage>
</organism>
<dbReference type="GeneID" id="30908701"/>
<evidence type="ECO:0000313" key="2">
    <source>
        <dbReference type="EMBL" id="ANQ07651.1"/>
    </source>
</evidence>
<dbReference type="KEGG" id="pcot:PCOAH_00019750"/>
<gene>
    <name evidence="2" type="ORF">PCOAH_00019750</name>
</gene>
<feature type="compositionally biased region" description="Basic and acidic residues" evidence="1">
    <location>
        <begin position="164"/>
        <end position="189"/>
    </location>
</feature>
<feature type="region of interest" description="Disordered" evidence="1">
    <location>
        <begin position="31"/>
        <end position="248"/>
    </location>
</feature>
<proteinExistence type="predicted"/>
<feature type="compositionally biased region" description="Basic and acidic residues" evidence="1">
    <location>
        <begin position="232"/>
        <end position="248"/>
    </location>
</feature>
<feature type="compositionally biased region" description="Acidic residues" evidence="1">
    <location>
        <begin position="302"/>
        <end position="312"/>
    </location>
</feature>